<evidence type="ECO:0000256" key="2">
    <source>
        <dbReference type="ARBA" id="ARBA00023004"/>
    </source>
</evidence>
<dbReference type="PANTHER" id="PTHR43312">
    <property type="entry name" value="D-THREO-ALDOSE 1-DEHYDROGENASE"/>
    <property type="match status" value="1"/>
</dbReference>
<dbReference type="Pfam" id="PF13183">
    <property type="entry name" value="Fer4_8"/>
    <property type="match status" value="1"/>
</dbReference>
<dbReference type="PANTHER" id="PTHR43312:SF1">
    <property type="entry name" value="NADP-DEPENDENT OXIDOREDUCTASE DOMAIN-CONTAINING PROTEIN"/>
    <property type="match status" value="1"/>
</dbReference>
<dbReference type="PROSITE" id="PS51379">
    <property type="entry name" value="4FE4S_FER_2"/>
    <property type="match status" value="1"/>
</dbReference>
<organism evidence="5 6">
    <name type="scientific">Candidatus Mediterraneibacter caccavium</name>
    <dbReference type="NCBI Taxonomy" id="2838661"/>
    <lineage>
        <taxon>Bacteria</taxon>
        <taxon>Bacillati</taxon>
        <taxon>Bacillota</taxon>
        <taxon>Clostridia</taxon>
        <taxon>Lachnospirales</taxon>
        <taxon>Lachnospiraceae</taxon>
        <taxon>Mediterraneibacter</taxon>
    </lineage>
</organism>
<dbReference type="InterPro" id="IPR017900">
    <property type="entry name" value="4Fe4S_Fe_S_CS"/>
</dbReference>
<dbReference type="EMBL" id="DXFA01000151">
    <property type="protein sequence ID" value="HIX49108.1"/>
    <property type="molecule type" value="Genomic_DNA"/>
</dbReference>
<dbReference type="Proteomes" id="UP000824243">
    <property type="component" value="Unassembled WGS sequence"/>
</dbReference>
<protein>
    <submittedName>
        <fullName evidence="5">Aldo/keto reductase</fullName>
    </submittedName>
</protein>
<dbReference type="InterPro" id="IPR053135">
    <property type="entry name" value="AKR2_Oxidoreductase"/>
</dbReference>
<dbReference type="InterPro" id="IPR036812">
    <property type="entry name" value="NAD(P)_OxRdtase_dom_sf"/>
</dbReference>
<reference evidence="5" key="1">
    <citation type="journal article" date="2021" name="PeerJ">
        <title>Extensive microbial diversity within the chicken gut microbiome revealed by metagenomics and culture.</title>
        <authorList>
            <person name="Gilroy R."/>
            <person name="Ravi A."/>
            <person name="Getino M."/>
            <person name="Pursley I."/>
            <person name="Horton D.L."/>
            <person name="Alikhan N.F."/>
            <person name="Baker D."/>
            <person name="Gharbi K."/>
            <person name="Hall N."/>
            <person name="Watson M."/>
            <person name="Adriaenssens E.M."/>
            <person name="Foster-Nyarko E."/>
            <person name="Jarju S."/>
            <person name="Secka A."/>
            <person name="Antonio M."/>
            <person name="Oren A."/>
            <person name="Chaudhuri R.R."/>
            <person name="La Ragione R."/>
            <person name="Hildebrand F."/>
            <person name="Pallen M.J."/>
        </authorList>
    </citation>
    <scope>NUCLEOTIDE SEQUENCE</scope>
    <source>
        <strain evidence="5">ChiSjej5B23-15282</strain>
    </source>
</reference>
<dbReference type="GO" id="GO:0051536">
    <property type="term" value="F:iron-sulfur cluster binding"/>
    <property type="evidence" value="ECO:0007669"/>
    <property type="project" value="UniProtKB-KW"/>
</dbReference>
<evidence type="ECO:0000256" key="3">
    <source>
        <dbReference type="ARBA" id="ARBA00023014"/>
    </source>
</evidence>
<proteinExistence type="predicted"/>
<keyword evidence="2" id="KW-0408">Iron</keyword>
<sequence length="364" mass="40606">MEYRIHPKTGDRISVIGIGTGPIFEAPEKEAVAALAYAHEQGINYADFATAGAETFRYAGMAFASVRKEMFYQVHFGANYETGEYGWTTSLDKVKRQVDWQLKELKTDYIDFGFIHCLDSEDDWKQYQKNGVLDYLLEMKKSGVVRHIGLSTHTPELAQKILDTGLIEQLMFSINPAYDYQHGEFAFGSADERMKLYRRCEAEGIGISVMKPYSGGQLLDERTSPFGKALTEAQCIQYALDKPGVLTVLPGVRNLDDVKRALSWLTAAPEEKDYSALGGYAPKDAVGNCVYCSHCHPCPAGLNIALINKYYDLAVIGDSMAADHYEKLPKHASDCIGCGHCDRRCPFHVAQSERIKEIAAYFGK</sequence>
<dbReference type="GO" id="GO:0046872">
    <property type="term" value="F:metal ion binding"/>
    <property type="evidence" value="ECO:0007669"/>
    <property type="project" value="UniProtKB-KW"/>
</dbReference>
<dbReference type="AlphaFoldDB" id="A0A9D1VYW5"/>
<accession>A0A9D1VYW5</accession>
<feature type="domain" description="4Fe-4S ferredoxin-type" evidence="4">
    <location>
        <begin position="326"/>
        <end position="355"/>
    </location>
</feature>
<dbReference type="SUPFAM" id="SSF46548">
    <property type="entry name" value="alpha-helical ferredoxin"/>
    <property type="match status" value="1"/>
</dbReference>
<dbReference type="InterPro" id="IPR017896">
    <property type="entry name" value="4Fe4S_Fe-S-bd"/>
</dbReference>
<evidence type="ECO:0000313" key="6">
    <source>
        <dbReference type="Proteomes" id="UP000824243"/>
    </source>
</evidence>
<comment type="caution">
    <text evidence="5">The sequence shown here is derived from an EMBL/GenBank/DDBJ whole genome shotgun (WGS) entry which is preliminary data.</text>
</comment>
<dbReference type="PROSITE" id="PS00198">
    <property type="entry name" value="4FE4S_FER_1"/>
    <property type="match status" value="1"/>
</dbReference>
<name>A0A9D1VYW5_9FIRM</name>
<evidence type="ECO:0000313" key="5">
    <source>
        <dbReference type="EMBL" id="HIX49108.1"/>
    </source>
</evidence>
<dbReference type="InterPro" id="IPR023210">
    <property type="entry name" value="NADP_OxRdtase_dom"/>
</dbReference>
<evidence type="ECO:0000259" key="4">
    <source>
        <dbReference type="PROSITE" id="PS51379"/>
    </source>
</evidence>
<dbReference type="CDD" id="cd19100">
    <property type="entry name" value="AKR_unchar"/>
    <property type="match status" value="1"/>
</dbReference>
<evidence type="ECO:0000256" key="1">
    <source>
        <dbReference type="ARBA" id="ARBA00022723"/>
    </source>
</evidence>
<dbReference type="Pfam" id="PF00248">
    <property type="entry name" value="Aldo_ket_red"/>
    <property type="match status" value="1"/>
</dbReference>
<reference evidence="5" key="2">
    <citation type="submission" date="2021-04" db="EMBL/GenBank/DDBJ databases">
        <authorList>
            <person name="Gilroy R."/>
        </authorList>
    </citation>
    <scope>NUCLEOTIDE SEQUENCE</scope>
    <source>
        <strain evidence="5">ChiSjej5B23-15282</strain>
    </source>
</reference>
<keyword evidence="1" id="KW-0479">Metal-binding</keyword>
<gene>
    <name evidence="5" type="ORF">H9981_08905</name>
</gene>
<dbReference type="SUPFAM" id="SSF51430">
    <property type="entry name" value="NAD(P)-linked oxidoreductase"/>
    <property type="match status" value="1"/>
</dbReference>
<keyword evidence="3" id="KW-0411">Iron-sulfur</keyword>
<dbReference type="Gene3D" id="3.20.20.100">
    <property type="entry name" value="NADP-dependent oxidoreductase domain"/>
    <property type="match status" value="1"/>
</dbReference>